<gene>
    <name evidence="1" type="ORF">CIG75_07945</name>
</gene>
<evidence type="ECO:0008006" key="3">
    <source>
        <dbReference type="Google" id="ProtNLM"/>
    </source>
</evidence>
<dbReference type="GO" id="GO:0015035">
    <property type="term" value="F:protein-disulfide reductase activity"/>
    <property type="evidence" value="ECO:0007669"/>
    <property type="project" value="InterPro"/>
</dbReference>
<reference evidence="1 2" key="1">
    <citation type="journal article" date="2015" name="Int. J. Syst. Evol. Microbiol.">
        <title>Tumebacillus algifaecis sp. nov., isolated from decomposing algal scum.</title>
        <authorList>
            <person name="Wu Y.F."/>
            <person name="Zhang B."/>
            <person name="Xing P."/>
            <person name="Wu Q.L."/>
            <person name="Liu S.J."/>
        </authorList>
    </citation>
    <scope>NUCLEOTIDE SEQUENCE [LARGE SCALE GENOMIC DNA]</scope>
    <source>
        <strain evidence="1 2">THMBR28</strain>
    </source>
</reference>
<organism evidence="1 2">
    <name type="scientific">Tumebacillus algifaecis</name>
    <dbReference type="NCBI Taxonomy" id="1214604"/>
    <lineage>
        <taxon>Bacteria</taxon>
        <taxon>Bacillati</taxon>
        <taxon>Bacillota</taxon>
        <taxon>Bacilli</taxon>
        <taxon>Bacillales</taxon>
        <taxon>Alicyclobacillaceae</taxon>
        <taxon>Tumebacillus</taxon>
    </lineage>
</organism>
<name>A0A223CZW9_9BACL</name>
<evidence type="ECO:0000313" key="2">
    <source>
        <dbReference type="Proteomes" id="UP000214688"/>
    </source>
</evidence>
<dbReference type="Pfam" id="PF04134">
    <property type="entry name" value="DCC1-like"/>
    <property type="match status" value="1"/>
</dbReference>
<sequence>MKELQPLHVIYDGHCAICRASIKKIQGRFGDRVRPVDFRILSPEQIHPELNELRCKAQMHVLADGRLYGGAAAMVRILKLHRGLRLVVWLYHVPPLGWLSEQMYSLVARNRFRLSKWFGNDLPECTDACSIPQKD</sequence>
<dbReference type="OrthoDB" id="9785438at2"/>
<dbReference type="InterPro" id="IPR007263">
    <property type="entry name" value="DCC1-like"/>
</dbReference>
<protein>
    <recommendedName>
        <fullName evidence="3">Thiol-disulfide oxidoreductase</fullName>
    </recommendedName>
</protein>
<dbReference type="AlphaFoldDB" id="A0A223CZW9"/>
<dbReference type="RefSeq" id="WP_094236169.1">
    <property type="nucleotide sequence ID" value="NZ_CP022657.1"/>
</dbReference>
<dbReference type="KEGG" id="tab:CIG75_07945"/>
<accession>A0A223CZW9</accession>
<keyword evidence="2" id="KW-1185">Reference proteome</keyword>
<proteinExistence type="predicted"/>
<dbReference type="Proteomes" id="UP000214688">
    <property type="component" value="Chromosome"/>
</dbReference>
<dbReference type="EMBL" id="CP022657">
    <property type="protein sequence ID" value="ASS74920.1"/>
    <property type="molecule type" value="Genomic_DNA"/>
</dbReference>
<evidence type="ECO:0000313" key="1">
    <source>
        <dbReference type="EMBL" id="ASS74920.1"/>
    </source>
</evidence>